<dbReference type="Pfam" id="PF13450">
    <property type="entry name" value="NAD_binding_8"/>
    <property type="match status" value="1"/>
</dbReference>
<dbReference type="OrthoDB" id="437369at2759"/>
<evidence type="ECO:0000256" key="8">
    <source>
        <dbReference type="SAM" id="MobiDB-lite"/>
    </source>
</evidence>
<dbReference type="PANTHER" id="PTHR15944">
    <property type="entry name" value="FARNESYLCYSTEINE LYASE"/>
    <property type="match status" value="1"/>
</dbReference>
<dbReference type="InterPro" id="IPR017046">
    <property type="entry name" value="Prenylcysteine_Oxase1"/>
</dbReference>
<dbReference type="STRING" id="595528.A0A0D2VFF2"/>
<evidence type="ECO:0000256" key="4">
    <source>
        <dbReference type="ARBA" id="ARBA00022729"/>
    </source>
</evidence>
<evidence type="ECO:0000256" key="3">
    <source>
        <dbReference type="ARBA" id="ARBA00022630"/>
    </source>
</evidence>
<dbReference type="GO" id="GO:0030327">
    <property type="term" value="P:prenylated protein catabolic process"/>
    <property type="evidence" value="ECO:0007669"/>
    <property type="project" value="TreeGrafter"/>
</dbReference>
<dbReference type="OMA" id="FEVWYSQ"/>
<name>A0A0D2VFF2_CAPO3</name>
<dbReference type="InParanoid" id="A0A0D2VFF2"/>
<keyword evidence="3" id="KW-0285">Flavoprotein</keyword>
<dbReference type="GO" id="GO:0030328">
    <property type="term" value="P:prenylcysteine catabolic process"/>
    <property type="evidence" value="ECO:0007669"/>
    <property type="project" value="InterPro"/>
</dbReference>
<keyword evidence="7" id="KW-0325">Glycoprotein</keyword>
<comment type="cofactor">
    <cofactor evidence="1">
        <name>FAD</name>
        <dbReference type="ChEBI" id="CHEBI:57692"/>
    </cofactor>
</comment>
<dbReference type="eggNOG" id="ENOG502QSHJ">
    <property type="taxonomic scope" value="Eukaryota"/>
</dbReference>
<dbReference type="PANTHER" id="PTHR15944:SF0">
    <property type="entry name" value="PRENYLCYSTEINE LYASE DOMAIN-CONTAINING PROTEIN"/>
    <property type="match status" value="1"/>
</dbReference>
<evidence type="ECO:0000256" key="5">
    <source>
        <dbReference type="ARBA" id="ARBA00022827"/>
    </source>
</evidence>
<dbReference type="PhylomeDB" id="A0A0D2VFF2"/>
<evidence type="ECO:0000313" key="11">
    <source>
        <dbReference type="Proteomes" id="UP000008743"/>
    </source>
</evidence>
<keyword evidence="5" id="KW-0274">FAD</keyword>
<dbReference type="EMBL" id="KE346360">
    <property type="protein sequence ID" value="KJE88462.1"/>
    <property type="molecule type" value="Genomic_DNA"/>
</dbReference>
<dbReference type="InterPro" id="IPR010795">
    <property type="entry name" value="Prenylcys_lyase"/>
</dbReference>
<evidence type="ECO:0000256" key="6">
    <source>
        <dbReference type="ARBA" id="ARBA00023002"/>
    </source>
</evidence>
<dbReference type="AlphaFoldDB" id="A0A0D2VFF2"/>
<dbReference type="Pfam" id="PF07156">
    <property type="entry name" value="Prenylcys_lyase"/>
    <property type="match status" value="1"/>
</dbReference>
<reference evidence="11" key="1">
    <citation type="submission" date="2011-02" db="EMBL/GenBank/DDBJ databases">
        <title>The Genome Sequence of Capsaspora owczarzaki ATCC 30864.</title>
        <authorList>
            <person name="Russ C."/>
            <person name="Cuomo C."/>
            <person name="Burger G."/>
            <person name="Gray M.W."/>
            <person name="Holland P.W.H."/>
            <person name="King N."/>
            <person name="Lang F.B.F."/>
            <person name="Roger A.J."/>
            <person name="Ruiz-Trillo I."/>
            <person name="Young S.K."/>
            <person name="Zeng Q."/>
            <person name="Gargeya S."/>
            <person name="Alvarado L."/>
            <person name="Berlin A."/>
            <person name="Chapman S.B."/>
            <person name="Chen Z."/>
            <person name="Freedman E."/>
            <person name="Gellesch M."/>
            <person name="Goldberg J."/>
            <person name="Griggs A."/>
            <person name="Gujja S."/>
            <person name="Heilman E."/>
            <person name="Heiman D."/>
            <person name="Howarth C."/>
            <person name="Mehta T."/>
            <person name="Neiman D."/>
            <person name="Pearson M."/>
            <person name="Roberts A."/>
            <person name="Saif S."/>
            <person name="Shea T."/>
            <person name="Shenoy N."/>
            <person name="Sisk P."/>
            <person name="Stolte C."/>
            <person name="Sykes S."/>
            <person name="White J."/>
            <person name="Yandava C."/>
            <person name="Haas B."/>
            <person name="Nusbaum C."/>
            <person name="Birren B."/>
        </authorList>
    </citation>
    <scope>NUCLEOTIDE SEQUENCE</scope>
    <source>
        <strain evidence="11">ATCC 30864</strain>
    </source>
</reference>
<dbReference type="Gene3D" id="3.50.50.60">
    <property type="entry name" value="FAD/NAD(P)-binding domain"/>
    <property type="match status" value="1"/>
</dbReference>
<keyword evidence="6" id="KW-0560">Oxidoreductase</keyword>
<keyword evidence="4" id="KW-0732">Signal</keyword>
<evidence type="ECO:0000313" key="10">
    <source>
        <dbReference type="EMBL" id="KJE88462.1"/>
    </source>
</evidence>
<evidence type="ECO:0000256" key="7">
    <source>
        <dbReference type="ARBA" id="ARBA00023180"/>
    </source>
</evidence>
<dbReference type="GO" id="GO:0001735">
    <property type="term" value="F:prenylcysteine oxidase activity"/>
    <property type="evidence" value="ECO:0007669"/>
    <property type="project" value="InterPro"/>
</dbReference>
<evidence type="ECO:0000259" key="9">
    <source>
        <dbReference type="Pfam" id="PF07156"/>
    </source>
</evidence>
<feature type="domain" description="Prenylcysteine lyase" evidence="9">
    <location>
        <begin position="267"/>
        <end position="564"/>
    </location>
</feature>
<proteinExistence type="inferred from homology"/>
<accession>A0A0D2VFF2</accession>
<dbReference type="SUPFAM" id="SSF51905">
    <property type="entry name" value="FAD/NAD(P)-binding domain"/>
    <property type="match status" value="1"/>
</dbReference>
<protein>
    <recommendedName>
        <fullName evidence="9">Prenylcysteine lyase domain-containing protein</fullName>
    </recommendedName>
</protein>
<dbReference type="InterPro" id="IPR036188">
    <property type="entry name" value="FAD/NAD-bd_sf"/>
</dbReference>
<evidence type="ECO:0000256" key="1">
    <source>
        <dbReference type="ARBA" id="ARBA00001974"/>
    </source>
</evidence>
<dbReference type="RefSeq" id="XP_004364987.1">
    <property type="nucleotide sequence ID" value="XM_004364930.2"/>
</dbReference>
<organism evidence="10 11">
    <name type="scientific">Capsaspora owczarzaki (strain ATCC 30864)</name>
    <dbReference type="NCBI Taxonomy" id="595528"/>
    <lineage>
        <taxon>Eukaryota</taxon>
        <taxon>Filasterea</taxon>
        <taxon>Capsaspora</taxon>
    </lineage>
</organism>
<comment type="similarity">
    <text evidence="2">Belongs to the prenylcysteine oxidase family.</text>
</comment>
<keyword evidence="11" id="KW-1185">Reference proteome</keyword>
<dbReference type="Proteomes" id="UP000008743">
    <property type="component" value="Unassembled WGS sequence"/>
</dbReference>
<gene>
    <name evidence="10" type="ORF">CAOG_000116</name>
</gene>
<feature type="region of interest" description="Disordered" evidence="8">
    <location>
        <begin position="12"/>
        <end position="33"/>
    </location>
</feature>
<evidence type="ECO:0000256" key="2">
    <source>
        <dbReference type="ARBA" id="ARBA00009967"/>
    </source>
</evidence>
<sequence>MTVWCYSEPQSRSACTRAPSPATPARHHQMTMKKQTSTMPMPVPTLALLLLLLLLLLAVQIANAAQSPPLLTPTATATPPRIAIVGAGIGGGATAYYLATKHGLANTTVVFDSRDYIGGRLKHTIIDNQVIELGGDAYASPNIYMEELVKELNLPISLRRGSGGAAAAGRHSESLDENDNGVSTPIDNLVAKLKVRLIELQARAQKAGSGVQGVSGDNIGIWTGTGWIPLTLTLLDHLLSDTGTLESLAGFLIRLRENYVLRDDLTTPFKTVDAFLRFGDLEMYTNTTADTFFDGHGVAKATQQDLINPVLRVIYDQSLDESHAFGALVSLTSLIDAYSIATGNSKLVEALFAAAGSQVSLQSRVVSIAYHRDTKNWNLTYVSTASQDPEADQQHIIVDRVVIASPLEYTSILFINTSLSVTPRQFVHWYVTIIVAKSVNPAYFNEQPSFVVPEAVLTTQPKSGNATVFNVVQYIADADNGYHIYKIFSNDWVNSTLPELFVDIREYDVQVWPYTFPELVATTKFQPIELSPDLFYLNTMESIASAMEVSVIAGRNVAALVAKSVA</sequence>